<dbReference type="KEGG" id="scn:Solca_4487"/>
<dbReference type="InterPro" id="IPR036390">
    <property type="entry name" value="WH_DNA-bd_sf"/>
</dbReference>
<accession>H8KNE4</accession>
<evidence type="ECO:0000313" key="2">
    <source>
        <dbReference type="Proteomes" id="UP000007590"/>
    </source>
</evidence>
<evidence type="ECO:0000313" key="1">
    <source>
        <dbReference type="EMBL" id="AFD09477.1"/>
    </source>
</evidence>
<keyword evidence="2" id="KW-1185">Reference proteome</keyword>
<sequence length="58" mass="6287">MDNQSIVYDALIKAGKPMKSAEIASVTGLEKGEVDKAIKALKVADKIVSPKMCFYSVR</sequence>
<dbReference type="OrthoDB" id="15623at2"/>
<dbReference type="Proteomes" id="UP000007590">
    <property type="component" value="Chromosome"/>
</dbReference>
<dbReference type="Gene3D" id="1.10.10.10">
    <property type="entry name" value="Winged helix-like DNA-binding domain superfamily/Winged helix DNA-binding domain"/>
    <property type="match status" value="1"/>
</dbReference>
<dbReference type="AlphaFoldDB" id="H8KNE4"/>
<evidence type="ECO:0008006" key="3">
    <source>
        <dbReference type="Google" id="ProtNLM"/>
    </source>
</evidence>
<proteinExistence type="predicted"/>
<dbReference type="RefSeq" id="WP_014682699.1">
    <property type="nucleotide sequence ID" value="NC_017770.1"/>
</dbReference>
<dbReference type="HOGENOM" id="CLU_203781_1_0_10"/>
<reference evidence="1" key="1">
    <citation type="submission" date="2012-02" db="EMBL/GenBank/DDBJ databases">
        <title>The complete genome of Solitalea canadensis DSM 3403.</title>
        <authorList>
            <consortium name="US DOE Joint Genome Institute (JGI-PGF)"/>
            <person name="Lucas S."/>
            <person name="Copeland A."/>
            <person name="Lapidus A."/>
            <person name="Glavina del Rio T."/>
            <person name="Dalin E."/>
            <person name="Tice H."/>
            <person name="Bruce D."/>
            <person name="Goodwin L."/>
            <person name="Pitluck S."/>
            <person name="Peters L."/>
            <person name="Ovchinnikova G."/>
            <person name="Lu M."/>
            <person name="Kyrpides N."/>
            <person name="Mavromatis K."/>
            <person name="Ivanova N."/>
            <person name="Brettin T."/>
            <person name="Detter J.C."/>
            <person name="Han C."/>
            <person name="Larimer F."/>
            <person name="Land M."/>
            <person name="Hauser L."/>
            <person name="Markowitz V."/>
            <person name="Cheng J.-F."/>
            <person name="Hugenholtz P."/>
            <person name="Woyke T."/>
            <person name="Wu D."/>
            <person name="Spring S."/>
            <person name="Schroeder M."/>
            <person name="Kopitz M."/>
            <person name="Brambilla E."/>
            <person name="Klenk H.-P."/>
            <person name="Eisen J.A."/>
        </authorList>
    </citation>
    <scope>NUCLEOTIDE SEQUENCE</scope>
    <source>
        <strain evidence="1">DSM 3403</strain>
    </source>
</reference>
<dbReference type="InterPro" id="IPR036388">
    <property type="entry name" value="WH-like_DNA-bd_sf"/>
</dbReference>
<dbReference type="SUPFAM" id="SSF46785">
    <property type="entry name" value="Winged helix' DNA-binding domain"/>
    <property type="match status" value="1"/>
</dbReference>
<gene>
    <name evidence="1" type="ordered locus">Solca_4487</name>
</gene>
<organism evidence="1 2">
    <name type="scientific">Solitalea canadensis (strain ATCC 29591 / DSM 3403 / JCM 21819 / LMG 8368 / NBRC 15130 / NCIMB 12057 / USAM 9D)</name>
    <name type="common">Flexibacter canadensis</name>
    <dbReference type="NCBI Taxonomy" id="929556"/>
    <lineage>
        <taxon>Bacteria</taxon>
        <taxon>Pseudomonadati</taxon>
        <taxon>Bacteroidota</taxon>
        <taxon>Sphingobacteriia</taxon>
        <taxon>Sphingobacteriales</taxon>
        <taxon>Sphingobacteriaceae</taxon>
        <taxon>Solitalea</taxon>
    </lineage>
</organism>
<dbReference type="eggNOG" id="COG1522">
    <property type="taxonomic scope" value="Bacteria"/>
</dbReference>
<name>H8KNE4_SOLCM</name>
<protein>
    <recommendedName>
        <fullName evidence="3">MarR family transcriptional regulator</fullName>
    </recommendedName>
</protein>
<dbReference type="STRING" id="929556.Solca_4487"/>
<dbReference type="EMBL" id="CP003349">
    <property type="protein sequence ID" value="AFD09477.1"/>
    <property type="molecule type" value="Genomic_DNA"/>
</dbReference>